<protein>
    <submittedName>
        <fullName evidence="4">NAD-dependent epimerase/dehydratase family protein</fullName>
    </submittedName>
</protein>
<feature type="compositionally biased region" description="Low complexity" evidence="2">
    <location>
        <begin position="292"/>
        <end position="301"/>
    </location>
</feature>
<evidence type="ECO:0000313" key="4">
    <source>
        <dbReference type="EMBL" id="QPV63411.1"/>
    </source>
</evidence>
<proteinExistence type="inferred from homology"/>
<dbReference type="GeneID" id="60587204"/>
<feature type="domain" description="NAD-dependent epimerase/dehydratase" evidence="3">
    <location>
        <begin position="6"/>
        <end position="224"/>
    </location>
</feature>
<sequence length="329" mass="35963">MTRQALFVGGTRFIGRRAVREFRDAGYDVTVFHRGEHESPFADDEGIDHLRGDRTDDGDLADAAALDPEVVVDLVAYHPGDVRTATRVFDDVDAYVYVSSGAAYGAEEVPKREGETALEPCSDEQATDDSGATYGARKAEGDRAVFAAAEEGVNAMSLRPCVVYGPHDYTRRFDYWVQRVANYDRVLVPGDGTNLWHRVSVENVARALRVVAEEGDPGEAYNVGDWTLQTLRETVETVADTLVTDVDIVAAGERELAAGGLEPSDFPLYRDPPHVLDTTKLRSLGWEPQPPAEAVAKAVEATPERDADEAQQGPDREAEERVLGVLDTL</sequence>
<evidence type="ECO:0000256" key="1">
    <source>
        <dbReference type="ARBA" id="ARBA00007637"/>
    </source>
</evidence>
<name>A0A7T3FZ59_9EURY</name>
<dbReference type="RefSeq" id="WP_198062201.1">
    <property type="nucleotide sequence ID" value="NZ_CP065856.1"/>
</dbReference>
<dbReference type="PANTHER" id="PTHR43000">
    <property type="entry name" value="DTDP-D-GLUCOSE 4,6-DEHYDRATASE-RELATED"/>
    <property type="match status" value="1"/>
</dbReference>
<evidence type="ECO:0000256" key="2">
    <source>
        <dbReference type="SAM" id="MobiDB-lite"/>
    </source>
</evidence>
<dbReference type="KEGG" id="hlt:I7X12_01885"/>
<evidence type="ECO:0000313" key="5">
    <source>
        <dbReference type="Proteomes" id="UP000595001"/>
    </source>
</evidence>
<dbReference type="AlphaFoldDB" id="A0A7T3FZ59"/>
<reference evidence="4 5" key="1">
    <citation type="submission" date="2020-12" db="EMBL/GenBank/DDBJ databases">
        <title>Halosimplex halophilum sp. nov. and Halosimplex salinum sp. nov., two new members of the genus Halosimplex.</title>
        <authorList>
            <person name="Cui H.L."/>
        </authorList>
    </citation>
    <scope>NUCLEOTIDE SEQUENCE [LARGE SCALE GENOMIC DNA]</scope>
    <source>
        <strain evidence="4 5">YGH94</strain>
    </source>
</reference>
<gene>
    <name evidence="4" type="ORF">I7X12_01885</name>
</gene>
<comment type="similarity">
    <text evidence="1">Belongs to the NAD(P)-dependent epimerase/dehydratase family.</text>
</comment>
<organism evidence="4 5">
    <name type="scientific">Halosimplex litoreum</name>
    <dbReference type="NCBI Taxonomy" id="1198301"/>
    <lineage>
        <taxon>Archaea</taxon>
        <taxon>Methanobacteriati</taxon>
        <taxon>Methanobacteriota</taxon>
        <taxon>Stenosarchaea group</taxon>
        <taxon>Halobacteria</taxon>
        <taxon>Halobacteriales</taxon>
        <taxon>Haloarculaceae</taxon>
        <taxon>Halosimplex</taxon>
    </lineage>
</organism>
<evidence type="ECO:0000259" key="3">
    <source>
        <dbReference type="Pfam" id="PF01370"/>
    </source>
</evidence>
<dbReference type="EMBL" id="CP065856">
    <property type="protein sequence ID" value="QPV63411.1"/>
    <property type="molecule type" value="Genomic_DNA"/>
</dbReference>
<feature type="region of interest" description="Disordered" evidence="2">
    <location>
        <begin position="284"/>
        <end position="329"/>
    </location>
</feature>
<accession>A0A7T3FZ59</accession>
<keyword evidence="5" id="KW-1185">Reference proteome</keyword>
<dbReference type="Pfam" id="PF01370">
    <property type="entry name" value="Epimerase"/>
    <property type="match status" value="1"/>
</dbReference>
<dbReference type="InterPro" id="IPR001509">
    <property type="entry name" value="Epimerase_deHydtase"/>
</dbReference>
<dbReference type="InterPro" id="IPR036291">
    <property type="entry name" value="NAD(P)-bd_dom_sf"/>
</dbReference>
<feature type="region of interest" description="Disordered" evidence="2">
    <location>
        <begin position="108"/>
        <end position="134"/>
    </location>
</feature>
<dbReference type="Gene3D" id="3.40.50.720">
    <property type="entry name" value="NAD(P)-binding Rossmann-like Domain"/>
    <property type="match status" value="1"/>
</dbReference>
<dbReference type="Proteomes" id="UP000595001">
    <property type="component" value="Chromosome"/>
</dbReference>
<dbReference type="SUPFAM" id="SSF51735">
    <property type="entry name" value="NAD(P)-binding Rossmann-fold domains"/>
    <property type="match status" value="1"/>
</dbReference>
<dbReference type="OrthoDB" id="312217at2157"/>